<evidence type="ECO:0000313" key="5">
    <source>
        <dbReference type="Proteomes" id="UP000676490"/>
    </source>
</evidence>
<keyword evidence="2 4" id="KW-0167">Capsid protein</keyword>
<accession>A0A8S5KZ84</accession>
<gene>
    <name evidence="4" type="primary">SRR6960551_6_2</name>
</gene>
<evidence type="ECO:0000256" key="1">
    <source>
        <dbReference type="ARBA" id="ARBA00004328"/>
    </source>
</evidence>
<evidence type="ECO:0000256" key="3">
    <source>
        <dbReference type="ARBA" id="ARBA00022844"/>
    </source>
</evidence>
<proteinExistence type="predicted"/>
<evidence type="ECO:0000256" key="2">
    <source>
        <dbReference type="ARBA" id="ARBA00022561"/>
    </source>
</evidence>
<name>A0A8S5KZ84_9VIRU</name>
<keyword evidence="5" id="KW-1185">Reference proteome</keyword>
<reference evidence="4" key="1">
    <citation type="submission" date="2020-09" db="EMBL/GenBank/DDBJ databases">
        <title>Leviviricetes taxonomy.</title>
        <authorList>
            <person name="Stockdale S.R."/>
            <person name="Callanan J."/>
            <person name="Adriaenssens E.M."/>
            <person name="Kuhn J.H."/>
            <person name="Rumnieks J."/>
            <person name="Shkoporov A."/>
            <person name="Draper L.A."/>
            <person name="Ross P."/>
            <person name="Hill C."/>
        </authorList>
    </citation>
    <scope>NUCLEOTIDE SEQUENCE</scope>
</reference>
<dbReference type="RefSeq" id="YP_010769421.1">
    <property type="nucleotide sequence ID" value="NC_073969.1"/>
</dbReference>
<dbReference type="Proteomes" id="UP000676490">
    <property type="component" value="Segment"/>
</dbReference>
<dbReference type="InterPro" id="IPR015954">
    <property type="entry name" value="Phage_RNA-type_capsid"/>
</dbReference>
<dbReference type="GO" id="GO:0019028">
    <property type="term" value="C:viral capsid"/>
    <property type="evidence" value="ECO:0007669"/>
    <property type="project" value="UniProtKB-KW"/>
</dbReference>
<dbReference type="EMBL" id="BK013700">
    <property type="protein sequence ID" value="DAD51038.1"/>
    <property type="molecule type" value="Genomic_RNA"/>
</dbReference>
<keyword evidence="3" id="KW-0946">Virion</keyword>
<sequence>MTQLADISILDGTASPVARSFVAMKSQNGNIPSAWYYKPVTQPIGWVALTHSMTQTSQGAFKLKVKVSHPQVDDTNASNVVLLSTCIASCEVTFPPNTSDTDRANTLAFMANFLTDKKAEILSLTPYY</sequence>
<dbReference type="GeneID" id="80398431"/>
<comment type="subcellular location">
    <subcellularLocation>
        <location evidence="1">Virion</location>
    </subcellularLocation>
</comment>
<dbReference type="Gene3D" id="3.30.380.10">
    <property type="entry name" value="MS2 Viral Coat Protein"/>
    <property type="match status" value="1"/>
</dbReference>
<dbReference type="KEGG" id="vg:80398431"/>
<protein>
    <submittedName>
        <fullName evidence="4">Coat protein</fullName>
    </submittedName>
</protein>
<evidence type="ECO:0000313" key="4">
    <source>
        <dbReference type="EMBL" id="DAD51038.1"/>
    </source>
</evidence>
<organism evidence="4 5">
    <name type="scientific">ssRNA phage SRR6960551_6</name>
    <dbReference type="NCBI Taxonomy" id="2786557"/>
    <lineage>
        <taxon>Viruses</taxon>
        <taxon>Riboviria</taxon>
        <taxon>Orthornavirae</taxon>
        <taxon>Lenarviricota</taxon>
        <taxon>Leviviricetes</taxon>
        <taxon>Norzivirales</taxon>
        <taxon>Fiersviridae</taxon>
        <taxon>Johnovirus</taxon>
        <taxon>Johnovirus asienecus</taxon>
    </lineage>
</organism>